<evidence type="ECO:0000256" key="3">
    <source>
        <dbReference type="ARBA" id="ARBA00022490"/>
    </source>
</evidence>
<evidence type="ECO:0000256" key="9">
    <source>
        <dbReference type="ARBA" id="ARBA00023125"/>
    </source>
</evidence>
<dbReference type="GO" id="GO:0051607">
    <property type="term" value="P:defense response to virus"/>
    <property type="evidence" value="ECO:0007669"/>
    <property type="project" value="UniProtKB-KW"/>
</dbReference>
<feature type="region of interest" description="Disordered" evidence="13">
    <location>
        <begin position="627"/>
        <end position="660"/>
    </location>
</feature>
<dbReference type="InterPro" id="IPR049402">
    <property type="entry name" value="DZF_dom_C"/>
</dbReference>
<feature type="region of interest" description="Disordered" evidence="13">
    <location>
        <begin position="348"/>
        <end position="408"/>
    </location>
</feature>
<keyword evidence="8" id="KW-0051">Antiviral defense</keyword>
<feature type="compositionally biased region" description="Low complexity" evidence="13">
    <location>
        <begin position="62"/>
        <end position="71"/>
    </location>
</feature>
<evidence type="ECO:0000256" key="1">
    <source>
        <dbReference type="ARBA" id="ARBA00004123"/>
    </source>
</evidence>
<evidence type="ECO:0000313" key="16">
    <source>
        <dbReference type="EMBL" id="GCC36028.1"/>
    </source>
</evidence>
<comment type="caution">
    <text evidence="16">The sequence shown here is derived from an EMBL/GenBank/DDBJ whole genome shotgun (WGS) entry which is preliminary data.</text>
</comment>
<dbReference type="InterPro" id="IPR006561">
    <property type="entry name" value="DZF_dom"/>
</dbReference>
<gene>
    <name evidence="16" type="ORF">chiPu_0014519</name>
</gene>
<organism evidence="16 17">
    <name type="scientific">Chiloscyllium punctatum</name>
    <name type="common">Brownbanded bambooshark</name>
    <name type="synonym">Hemiscyllium punctatum</name>
    <dbReference type="NCBI Taxonomy" id="137246"/>
    <lineage>
        <taxon>Eukaryota</taxon>
        <taxon>Metazoa</taxon>
        <taxon>Chordata</taxon>
        <taxon>Craniata</taxon>
        <taxon>Vertebrata</taxon>
        <taxon>Chondrichthyes</taxon>
        <taxon>Elasmobranchii</taxon>
        <taxon>Galeomorphii</taxon>
        <taxon>Galeoidea</taxon>
        <taxon>Orectolobiformes</taxon>
        <taxon>Hemiscylliidae</taxon>
        <taxon>Chiloscyllium</taxon>
    </lineage>
</organism>
<feature type="compositionally biased region" description="Basic and acidic residues" evidence="13">
    <location>
        <begin position="380"/>
        <end position="392"/>
    </location>
</feature>
<dbReference type="InterPro" id="IPR033099">
    <property type="entry name" value="DSRM1_ILF3"/>
</dbReference>
<dbReference type="PROSITE" id="PS50137">
    <property type="entry name" value="DS_RBD"/>
    <property type="match status" value="2"/>
</dbReference>
<feature type="compositionally biased region" description="Pro residues" evidence="13">
    <location>
        <begin position="724"/>
        <end position="739"/>
    </location>
</feature>
<sequence length="893" mass="95622">MRPMRIFVNDDRHVMAKHAAIYPTQEELEAVQNMVSHTERALKAVSDWLDDQEKASVKTEVTEVAEAPTTEGENKEGTEDHDNFTMEQKSTEQNASRTLRGVMRVGLVAKGLLLKGDLDLELVLLCRDKPTKSLLTKVKDNLAVQFATITEEKYEINPSMKDAAIIIKNDKEEPLTLKIKLTSPLVREELEKQAAGETVTMSEPADVLDRQKCLTALASLRHAKWFQARANGLKSCVIVIRVLRDLCSRVPTWAPLKGWPLELICEKAIGTANRPLGAGEAMRRVLECLASGILMLDGPGIYDPCEKEATDAIGSLTRQQREDITQSSQHALRLAAFGQLHKVLGMDPLPSKLPKKPKNENPVDYTVQIPPSAFSTPVKRPIDEDSGEDKSPNKKKKKTQKKAEEKVEPAQAMNALMRLNQLRPGLQYKLISQTGPVHAPVFTMSVEVDGKTYEASGPSKKTAKLHVAVKVLQDKGLPTGVEPEKVEETVVKIEPKPIVPAPAAVTVKTVSVTPEAESARQQGPILTKQGKNPVMELNEKRRGLKYELISETGGSHDKRFVMEVEVDGQKFTGSGSNKKVAKAHAALAALEKLFPHQPPVEVKKKRIVQPQQHNMGFSGGMGMGVLPTGPPSGPPVQRGRGRGRGRAGRGGFQASNNSGYLSSGTGYGGGSYGYGGSGGGGSGASYGYGSSNSSGGYGNYYNSGGYSSSGASGGYSYSQNDGYTPPPPKKPIKPQPPLQKPSYVGGGGGGSYQSQQSSYSQNQYSSYSQPPLAAPTKQKVYNSQNYSYSSSSYSGSYSGQNVGSNMEYERKGGYSSSSYGSGGSSSYSSNTSGGYGGGGSGSGGASGSYSGYPSQSGYNTPSSVGYGSSQSSYSSPSGGYGRGDHSMNTYQYR</sequence>
<protein>
    <recommendedName>
        <fullName evidence="18">Interleukin enhancer-binding factor 3</fullName>
    </recommendedName>
</protein>
<evidence type="ECO:0000256" key="6">
    <source>
        <dbReference type="ARBA" id="ARBA00022884"/>
    </source>
</evidence>
<dbReference type="FunFam" id="3.30.160.20:FF:000008">
    <property type="entry name" value="interleukin enhancer-binding factor 3 isoform X2"/>
    <property type="match status" value="1"/>
</dbReference>
<dbReference type="Pfam" id="PF20965">
    <property type="entry name" value="DZF_C"/>
    <property type="match status" value="1"/>
</dbReference>
<feature type="region of interest" description="Disordered" evidence="13">
    <location>
        <begin position="56"/>
        <end position="95"/>
    </location>
</feature>
<dbReference type="AlphaFoldDB" id="A0A401T079"/>
<evidence type="ECO:0000256" key="8">
    <source>
        <dbReference type="ARBA" id="ARBA00023118"/>
    </source>
</evidence>
<dbReference type="EMBL" id="BEZZ01000775">
    <property type="protein sequence ID" value="GCC36028.1"/>
    <property type="molecule type" value="Genomic_DNA"/>
</dbReference>
<dbReference type="Pfam" id="PF07528">
    <property type="entry name" value="DZF_N"/>
    <property type="match status" value="1"/>
</dbReference>
<dbReference type="Gene3D" id="3.30.460.10">
    <property type="entry name" value="Beta Polymerase, domain 2"/>
    <property type="match status" value="1"/>
</dbReference>
<dbReference type="InterPro" id="IPR043519">
    <property type="entry name" value="NT_sf"/>
</dbReference>
<keyword evidence="6 12" id="KW-0694">RNA-binding</keyword>
<dbReference type="CDD" id="cd19910">
    <property type="entry name" value="DSRM_ILF3_rpt1"/>
    <property type="match status" value="1"/>
</dbReference>
<dbReference type="PANTHER" id="PTHR45762:SF4">
    <property type="entry name" value="INTERLEUKIN ENHANCER-BINDING FACTOR 3"/>
    <property type="match status" value="1"/>
</dbReference>
<evidence type="ECO:0000256" key="5">
    <source>
        <dbReference type="ARBA" id="ARBA00022737"/>
    </source>
</evidence>
<dbReference type="SUPFAM" id="SSF54768">
    <property type="entry name" value="dsRNA-binding domain-like"/>
    <property type="match status" value="2"/>
</dbReference>
<dbReference type="Gene3D" id="1.10.1410.40">
    <property type="match status" value="1"/>
</dbReference>
<dbReference type="PANTHER" id="PTHR45762">
    <property type="entry name" value="ZINC FINGER RNA-BINDING PROTEIN"/>
    <property type="match status" value="1"/>
</dbReference>
<evidence type="ECO:0000313" key="17">
    <source>
        <dbReference type="Proteomes" id="UP000287033"/>
    </source>
</evidence>
<dbReference type="SMART" id="SM00358">
    <property type="entry name" value="DSRM"/>
    <property type="match status" value="2"/>
</dbReference>
<dbReference type="GO" id="GO:0003725">
    <property type="term" value="F:double-stranded RNA binding"/>
    <property type="evidence" value="ECO:0007669"/>
    <property type="project" value="InterPro"/>
</dbReference>
<evidence type="ECO:0000256" key="4">
    <source>
        <dbReference type="ARBA" id="ARBA00022553"/>
    </source>
</evidence>
<dbReference type="STRING" id="137246.A0A401T079"/>
<dbReference type="SMART" id="SM00572">
    <property type="entry name" value="DZF"/>
    <property type="match status" value="1"/>
</dbReference>
<feature type="region of interest" description="Disordered" evidence="13">
    <location>
        <begin position="711"/>
        <end position="893"/>
    </location>
</feature>
<evidence type="ECO:0000259" key="14">
    <source>
        <dbReference type="PROSITE" id="PS50137"/>
    </source>
</evidence>
<dbReference type="InterPro" id="IPR014720">
    <property type="entry name" value="dsRBD_dom"/>
</dbReference>
<dbReference type="Gene3D" id="3.30.160.20">
    <property type="match status" value="2"/>
</dbReference>
<evidence type="ECO:0008006" key="18">
    <source>
        <dbReference type="Google" id="ProtNLM"/>
    </source>
</evidence>
<evidence type="ECO:0000256" key="2">
    <source>
        <dbReference type="ARBA" id="ARBA00004496"/>
    </source>
</evidence>
<dbReference type="GO" id="GO:0003677">
    <property type="term" value="F:DNA binding"/>
    <property type="evidence" value="ECO:0007669"/>
    <property type="project" value="UniProtKB-KW"/>
</dbReference>
<dbReference type="GO" id="GO:0071011">
    <property type="term" value="C:precatalytic spliceosome"/>
    <property type="evidence" value="ECO:0007669"/>
    <property type="project" value="TreeGrafter"/>
</dbReference>
<feature type="compositionally biased region" description="Basic and acidic residues" evidence="13">
    <location>
        <begin position="72"/>
        <end position="84"/>
    </location>
</feature>
<keyword evidence="5" id="KW-0677">Repeat</keyword>
<evidence type="ECO:0000259" key="15">
    <source>
        <dbReference type="PROSITE" id="PS51703"/>
    </source>
</evidence>
<keyword evidence="7" id="KW-0805">Transcription regulation</keyword>
<dbReference type="FunFam" id="1.10.1410.40:FF:000001">
    <property type="entry name" value="interleukin enhancer-binding factor 3 isoform X1"/>
    <property type="match status" value="1"/>
</dbReference>
<feature type="compositionally biased region" description="Low complexity" evidence="13">
    <location>
        <begin position="813"/>
        <end position="832"/>
    </location>
</feature>
<feature type="domain" description="DRBM" evidence="14">
    <location>
        <begin position="529"/>
        <end position="595"/>
    </location>
</feature>
<keyword evidence="11" id="KW-0539">Nucleus</keyword>
<dbReference type="Pfam" id="PF00035">
    <property type="entry name" value="dsrm"/>
    <property type="match status" value="2"/>
</dbReference>
<keyword evidence="17" id="KW-1185">Reference proteome</keyword>
<keyword evidence="9" id="KW-0238">DNA-binding</keyword>
<accession>A0A401T079</accession>
<evidence type="ECO:0000256" key="7">
    <source>
        <dbReference type="ARBA" id="ARBA00023015"/>
    </source>
</evidence>
<keyword evidence="10" id="KW-0804">Transcription</keyword>
<dbReference type="FunFam" id="3.30.160.20:FF:000006">
    <property type="entry name" value="interleukin enhancer-binding factor 3 isoform X2"/>
    <property type="match status" value="1"/>
</dbReference>
<keyword evidence="3" id="KW-0963">Cytoplasm</keyword>
<feature type="compositionally biased region" description="Low complexity" evidence="13">
    <location>
        <begin position="752"/>
        <end position="769"/>
    </location>
</feature>
<feature type="compositionally biased region" description="Low complexity" evidence="13">
    <location>
        <begin position="847"/>
        <end position="877"/>
    </location>
</feature>
<dbReference type="PROSITE" id="PS51703">
    <property type="entry name" value="DZF"/>
    <property type="match status" value="1"/>
</dbReference>
<dbReference type="InterPro" id="IPR049401">
    <property type="entry name" value="DZF_dom_N"/>
</dbReference>
<feature type="compositionally biased region" description="Polar residues" evidence="13">
    <location>
        <begin position="85"/>
        <end position="95"/>
    </location>
</feature>
<comment type="subcellular location">
    <subcellularLocation>
        <location evidence="2">Cytoplasm</location>
    </subcellularLocation>
    <subcellularLocation>
        <location evidence="1">Nucleus</location>
    </subcellularLocation>
</comment>
<proteinExistence type="predicted"/>
<name>A0A401T079_CHIPU</name>
<evidence type="ECO:0000256" key="11">
    <source>
        <dbReference type="ARBA" id="ARBA00023242"/>
    </source>
</evidence>
<feature type="domain" description="DZF" evidence="15">
    <location>
        <begin position="5"/>
        <end position="386"/>
    </location>
</feature>
<evidence type="ECO:0000256" key="12">
    <source>
        <dbReference type="PROSITE-ProRule" id="PRU00266"/>
    </source>
</evidence>
<keyword evidence="4" id="KW-0597">Phosphoprotein</keyword>
<dbReference type="OMA" id="PANHTQY"/>
<evidence type="ECO:0000256" key="10">
    <source>
        <dbReference type="ARBA" id="ARBA00023163"/>
    </source>
</evidence>
<feature type="compositionally biased region" description="Gly residues" evidence="13">
    <location>
        <begin position="833"/>
        <end position="846"/>
    </location>
</feature>
<dbReference type="GO" id="GO:0005737">
    <property type="term" value="C:cytoplasm"/>
    <property type="evidence" value="ECO:0007669"/>
    <property type="project" value="UniProtKB-SubCell"/>
</dbReference>
<reference evidence="16 17" key="1">
    <citation type="journal article" date="2018" name="Nat. Ecol. Evol.">
        <title>Shark genomes provide insights into elasmobranch evolution and the origin of vertebrates.</title>
        <authorList>
            <person name="Hara Y"/>
            <person name="Yamaguchi K"/>
            <person name="Onimaru K"/>
            <person name="Kadota M"/>
            <person name="Koyanagi M"/>
            <person name="Keeley SD"/>
            <person name="Tatsumi K"/>
            <person name="Tanaka K"/>
            <person name="Motone F"/>
            <person name="Kageyama Y"/>
            <person name="Nozu R"/>
            <person name="Adachi N"/>
            <person name="Nishimura O"/>
            <person name="Nakagawa R"/>
            <person name="Tanegashima C"/>
            <person name="Kiyatake I"/>
            <person name="Matsumoto R"/>
            <person name="Murakumo K"/>
            <person name="Nishida K"/>
            <person name="Terakita A"/>
            <person name="Kuratani S"/>
            <person name="Sato K"/>
            <person name="Hyodo S Kuraku.S."/>
        </authorList>
    </citation>
    <scope>NUCLEOTIDE SEQUENCE [LARGE SCALE GENOMIC DNA]</scope>
</reference>
<dbReference type="Proteomes" id="UP000287033">
    <property type="component" value="Unassembled WGS sequence"/>
</dbReference>
<feature type="domain" description="DRBM" evidence="14">
    <location>
        <begin position="408"/>
        <end position="477"/>
    </location>
</feature>
<evidence type="ECO:0000256" key="13">
    <source>
        <dbReference type="SAM" id="MobiDB-lite"/>
    </source>
</evidence>
<dbReference type="GO" id="GO:0003727">
    <property type="term" value="F:single-stranded RNA binding"/>
    <property type="evidence" value="ECO:0007669"/>
    <property type="project" value="TreeGrafter"/>
</dbReference>
<feature type="compositionally biased region" description="Low complexity" evidence="13">
    <location>
        <begin position="780"/>
        <end position="805"/>
    </location>
</feature>
<dbReference type="OrthoDB" id="8898434at2759"/>